<dbReference type="RefSeq" id="WP_277277501.1">
    <property type="nucleotide sequence ID" value="NZ_JAROCY010000008.1"/>
</dbReference>
<keyword evidence="5 8" id="KW-1133">Transmembrane helix</keyword>
<dbReference type="EMBL" id="JAROCY010000008">
    <property type="protein sequence ID" value="MDF8333630.1"/>
    <property type="molecule type" value="Genomic_DNA"/>
</dbReference>
<keyword evidence="7 8" id="KW-0472">Membrane</keyword>
<dbReference type="InterPro" id="IPR043760">
    <property type="entry name" value="PycTM_dom"/>
</dbReference>
<comment type="caution">
    <text evidence="10">The sequence shown here is derived from an EMBL/GenBank/DDBJ whole genome shotgun (WGS) entry which is preliminary data.</text>
</comment>
<gene>
    <name evidence="10" type="ORF">POM99_10495</name>
</gene>
<evidence type="ECO:0000256" key="1">
    <source>
        <dbReference type="ARBA" id="ARBA00004236"/>
    </source>
</evidence>
<evidence type="ECO:0000256" key="4">
    <source>
        <dbReference type="ARBA" id="ARBA00022741"/>
    </source>
</evidence>
<evidence type="ECO:0000313" key="10">
    <source>
        <dbReference type="EMBL" id="MDF8333630.1"/>
    </source>
</evidence>
<evidence type="ECO:0000259" key="9">
    <source>
        <dbReference type="Pfam" id="PF18967"/>
    </source>
</evidence>
<evidence type="ECO:0000256" key="7">
    <source>
        <dbReference type="ARBA" id="ARBA00023136"/>
    </source>
</evidence>
<evidence type="ECO:0000256" key="8">
    <source>
        <dbReference type="SAM" id="Phobius"/>
    </source>
</evidence>
<accession>A0ABT6CKM9</accession>
<feature type="transmembrane region" description="Helical" evidence="8">
    <location>
        <begin position="75"/>
        <end position="97"/>
    </location>
</feature>
<evidence type="ECO:0000256" key="2">
    <source>
        <dbReference type="ARBA" id="ARBA00022475"/>
    </source>
</evidence>
<protein>
    <submittedName>
        <fullName evidence="10">DUF5706 domain-containing protein</fullName>
    </submittedName>
</protein>
<keyword evidence="6" id="KW-0051">Antiviral defense</keyword>
<feature type="domain" description="Pycsar effector protein" evidence="9">
    <location>
        <begin position="32"/>
        <end position="184"/>
    </location>
</feature>
<evidence type="ECO:0000256" key="5">
    <source>
        <dbReference type="ARBA" id="ARBA00022989"/>
    </source>
</evidence>
<dbReference type="Pfam" id="PF18967">
    <property type="entry name" value="PycTM"/>
    <property type="match status" value="1"/>
</dbReference>
<proteinExistence type="predicted"/>
<feature type="transmembrane region" description="Helical" evidence="8">
    <location>
        <begin position="164"/>
        <end position="184"/>
    </location>
</feature>
<keyword evidence="4" id="KW-0547">Nucleotide-binding</keyword>
<dbReference type="Proteomes" id="UP001222770">
    <property type="component" value="Unassembled WGS sequence"/>
</dbReference>
<feature type="transmembrane region" description="Helical" evidence="8">
    <location>
        <begin position="51"/>
        <end position="69"/>
    </location>
</feature>
<keyword evidence="3 8" id="KW-0812">Transmembrane</keyword>
<sequence length="190" mass="20517">MAEQLPSTPAAPPAATPSPLSVSGFSNHAIHLVRTSQQINLTLSQMADAKASILMGATFLVFTIAVGQAKNGSLPLPLAVLALFAFASAMCAVFAVLPSVSNPKTNKIHGAPNKLFFGYFSNMPEDEWTDSVLADLRADETIFRTMLHDIYQNGQVMQKKKYRFLALAYKVFMVGLVATVLTFIGQHVTV</sequence>
<comment type="subcellular location">
    <subcellularLocation>
        <location evidence="1">Cell membrane</location>
    </subcellularLocation>
</comment>
<name>A0ABT6CKM9_9SPHN</name>
<reference evidence="10 11" key="1">
    <citation type="submission" date="2023-03" db="EMBL/GenBank/DDBJ databases">
        <title>Novosphingobium cyanobacteriorum sp. nov., isolated from a eutrophic reservoir during the Microcystis bloom period.</title>
        <authorList>
            <person name="Kang M."/>
            <person name="Le V."/>
            <person name="Ko S.-R."/>
            <person name="Lee S.-A."/>
            <person name="Ahn C.-Y."/>
        </authorList>
    </citation>
    <scope>NUCLEOTIDE SEQUENCE [LARGE SCALE GENOMIC DNA]</scope>
    <source>
        <strain evidence="10 11">HBC54</strain>
    </source>
</reference>
<keyword evidence="2" id="KW-1003">Cell membrane</keyword>
<evidence type="ECO:0000256" key="3">
    <source>
        <dbReference type="ARBA" id="ARBA00022692"/>
    </source>
</evidence>
<evidence type="ECO:0000313" key="11">
    <source>
        <dbReference type="Proteomes" id="UP001222770"/>
    </source>
</evidence>
<keyword evidence="11" id="KW-1185">Reference proteome</keyword>
<evidence type="ECO:0000256" key="6">
    <source>
        <dbReference type="ARBA" id="ARBA00023118"/>
    </source>
</evidence>
<organism evidence="10 11">
    <name type="scientific">Novosphingobium cyanobacteriorum</name>
    <dbReference type="NCBI Taxonomy" id="3024215"/>
    <lineage>
        <taxon>Bacteria</taxon>
        <taxon>Pseudomonadati</taxon>
        <taxon>Pseudomonadota</taxon>
        <taxon>Alphaproteobacteria</taxon>
        <taxon>Sphingomonadales</taxon>
        <taxon>Sphingomonadaceae</taxon>
        <taxon>Novosphingobium</taxon>
    </lineage>
</organism>